<evidence type="ECO:0000256" key="1">
    <source>
        <dbReference type="ARBA" id="ARBA00004123"/>
    </source>
</evidence>
<gene>
    <name evidence="5" type="ORF">NAPIS_ORF02150</name>
</gene>
<dbReference type="InterPro" id="IPR009061">
    <property type="entry name" value="DNA-bd_dom_put_sf"/>
</dbReference>
<sequence>MDTNKCSFCDTPYIDTEMYTTFNIKTCRDCKRSIKLITKTTALKEYLLTNEDLNKLNFITRPNPHKGNWHDMCLYMEEEVKKVSMNKFENEETLEKVKEERKEIIKNRKIKNIKKRIRDLKRRTFVDSVCIKEEHVHEFVGTDGNKVCSCGMEIEQEEI</sequence>
<dbReference type="GO" id="GO:0003684">
    <property type="term" value="F:damaged DNA binding"/>
    <property type="evidence" value="ECO:0007669"/>
    <property type="project" value="InterPro"/>
</dbReference>
<name>T0KY07_9MICR</name>
<dbReference type="PANTHER" id="PTHR10142">
    <property type="entry name" value="DNA REPAIR PROTEIN COMPLEMENTING XP-A CELLS"/>
    <property type="match status" value="1"/>
</dbReference>
<evidence type="ECO:0000313" key="5">
    <source>
        <dbReference type="EMBL" id="EQB60257.1"/>
    </source>
</evidence>
<dbReference type="GO" id="GO:0006284">
    <property type="term" value="P:base-excision repair"/>
    <property type="evidence" value="ECO:0007669"/>
    <property type="project" value="TreeGrafter"/>
</dbReference>
<dbReference type="GO" id="GO:0000715">
    <property type="term" value="P:nucleotide-excision repair, DNA damage recognition"/>
    <property type="evidence" value="ECO:0007669"/>
    <property type="project" value="TreeGrafter"/>
</dbReference>
<dbReference type="InterPro" id="IPR022656">
    <property type="entry name" value="XPA_C"/>
</dbReference>
<dbReference type="EMBL" id="KE647312">
    <property type="protein sequence ID" value="EQB60257.1"/>
    <property type="molecule type" value="Genomic_DNA"/>
</dbReference>
<dbReference type="GO" id="GO:0000110">
    <property type="term" value="C:nucleotide-excision repair factor 1 complex"/>
    <property type="evidence" value="ECO:0007669"/>
    <property type="project" value="TreeGrafter"/>
</dbReference>
<evidence type="ECO:0000256" key="3">
    <source>
        <dbReference type="ARBA" id="ARBA00023242"/>
    </source>
</evidence>
<organism evidence="5 6">
    <name type="scientific">Vairimorpha apis BRL 01</name>
    <dbReference type="NCBI Taxonomy" id="1037528"/>
    <lineage>
        <taxon>Eukaryota</taxon>
        <taxon>Fungi</taxon>
        <taxon>Fungi incertae sedis</taxon>
        <taxon>Microsporidia</taxon>
        <taxon>Nosematidae</taxon>
        <taxon>Vairimorpha</taxon>
    </lineage>
</organism>
<dbReference type="GO" id="GO:0070914">
    <property type="term" value="P:UV-damage excision repair"/>
    <property type="evidence" value="ECO:0007669"/>
    <property type="project" value="TreeGrafter"/>
</dbReference>
<dbReference type="GO" id="GO:1901255">
    <property type="term" value="P:nucleotide-excision repair involved in interstrand cross-link repair"/>
    <property type="evidence" value="ECO:0007669"/>
    <property type="project" value="TreeGrafter"/>
</dbReference>
<accession>T0KY07</accession>
<dbReference type="OrthoDB" id="5368863at2759"/>
<dbReference type="SUPFAM" id="SSF46955">
    <property type="entry name" value="Putative DNA-binding domain"/>
    <property type="match status" value="1"/>
</dbReference>
<evidence type="ECO:0000313" key="6">
    <source>
        <dbReference type="Proteomes" id="UP000053780"/>
    </source>
</evidence>
<dbReference type="VEuPathDB" id="MicrosporidiaDB:NAPIS_ORF02150"/>
<evidence type="ECO:0000256" key="2">
    <source>
        <dbReference type="ARBA" id="ARBA00022833"/>
    </source>
</evidence>
<comment type="subcellular location">
    <subcellularLocation>
        <location evidence="1">Nucleus</location>
    </subcellularLocation>
</comment>
<dbReference type="Proteomes" id="UP000053780">
    <property type="component" value="Unassembled WGS sequence"/>
</dbReference>
<dbReference type="HOGENOM" id="CLU_053731_2_0_1"/>
<dbReference type="PANTHER" id="PTHR10142:SF0">
    <property type="entry name" value="DNA REPAIR PROTEIN COMPLEMENTING XP-A CELLS"/>
    <property type="match status" value="1"/>
</dbReference>
<dbReference type="InterPro" id="IPR037129">
    <property type="entry name" value="XPA_sf"/>
</dbReference>
<feature type="domain" description="XPA C-terminal" evidence="4">
    <location>
        <begin position="34"/>
        <end position="80"/>
    </location>
</feature>
<dbReference type="AlphaFoldDB" id="T0KY07"/>
<protein>
    <submittedName>
        <fullName evidence="5">Xeroderma complementation group a</fullName>
    </submittedName>
</protein>
<dbReference type="Gene3D" id="3.90.530.10">
    <property type="entry name" value="XPA C-terminal domain"/>
    <property type="match status" value="1"/>
</dbReference>
<keyword evidence="6" id="KW-1185">Reference proteome</keyword>
<reference evidence="5 6" key="1">
    <citation type="journal article" date="2013" name="BMC Genomics">
        <title>Genome sequencing and comparative genomics of honey bee microsporidia, Nosema apis reveal novel insights into host-parasite interactions.</title>
        <authorList>
            <person name="Chen Yp."/>
            <person name="Pettis J.S."/>
            <person name="Zhao Y."/>
            <person name="Liu X."/>
            <person name="Tallon L.J."/>
            <person name="Sadzewicz L.D."/>
            <person name="Li R."/>
            <person name="Zheng H."/>
            <person name="Huang S."/>
            <person name="Zhang X."/>
            <person name="Hamilton M.C."/>
            <person name="Pernal S.F."/>
            <person name="Melathopoulos A.P."/>
            <person name="Yan X."/>
            <person name="Evans J.D."/>
        </authorList>
    </citation>
    <scope>NUCLEOTIDE SEQUENCE [LARGE SCALE GENOMIC DNA]</scope>
    <source>
        <strain evidence="5 6">BRL 01</strain>
    </source>
</reference>
<dbReference type="Pfam" id="PF05181">
    <property type="entry name" value="XPA_C"/>
    <property type="match status" value="1"/>
</dbReference>
<evidence type="ECO:0000259" key="4">
    <source>
        <dbReference type="Pfam" id="PF05181"/>
    </source>
</evidence>
<proteinExistence type="predicted"/>
<keyword evidence="2" id="KW-0862">Zinc</keyword>
<dbReference type="InterPro" id="IPR000465">
    <property type="entry name" value="XPA/RAD14"/>
</dbReference>
<keyword evidence="3" id="KW-0539">Nucleus</keyword>